<dbReference type="AlphaFoldDB" id="V4V0X3"/>
<evidence type="ECO:0000313" key="2">
    <source>
        <dbReference type="EMBL" id="ESR45424.1"/>
    </source>
</evidence>
<protein>
    <submittedName>
        <fullName evidence="2">Uncharacterized protein</fullName>
    </submittedName>
</protein>
<keyword evidence="3" id="KW-1185">Reference proteome</keyword>
<feature type="signal peptide" evidence="1">
    <location>
        <begin position="1"/>
        <end position="18"/>
    </location>
</feature>
<evidence type="ECO:0000313" key="3">
    <source>
        <dbReference type="Proteomes" id="UP000030687"/>
    </source>
</evidence>
<proteinExistence type="predicted"/>
<accession>V4V0X3</accession>
<organism evidence="2 3">
    <name type="scientific">Citrus clementina</name>
    <name type="common">Clementine</name>
    <name type="synonym">Citrus deliciosa x Citrus sinensis</name>
    <dbReference type="NCBI Taxonomy" id="85681"/>
    <lineage>
        <taxon>Eukaryota</taxon>
        <taxon>Viridiplantae</taxon>
        <taxon>Streptophyta</taxon>
        <taxon>Embryophyta</taxon>
        <taxon>Tracheophyta</taxon>
        <taxon>Spermatophyta</taxon>
        <taxon>Magnoliopsida</taxon>
        <taxon>eudicotyledons</taxon>
        <taxon>Gunneridae</taxon>
        <taxon>Pentapetalae</taxon>
        <taxon>rosids</taxon>
        <taxon>malvids</taxon>
        <taxon>Sapindales</taxon>
        <taxon>Rutaceae</taxon>
        <taxon>Aurantioideae</taxon>
        <taxon>Citrus</taxon>
    </lineage>
</organism>
<reference evidence="2 3" key="1">
    <citation type="submission" date="2013-10" db="EMBL/GenBank/DDBJ databases">
        <authorList>
            <consortium name="International Citrus Genome Consortium"/>
            <person name="Jenkins J."/>
            <person name="Schmutz J."/>
            <person name="Prochnik S."/>
            <person name="Rokhsar D."/>
            <person name="Gmitter F."/>
            <person name="Ollitrault P."/>
            <person name="Machado M."/>
            <person name="Talon M."/>
            <person name="Wincker P."/>
            <person name="Jaillon O."/>
            <person name="Morgante M."/>
        </authorList>
    </citation>
    <scope>NUCLEOTIDE SEQUENCE</scope>
    <source>
        <strain evidence="3">cv. Clemenules</strain>
    </source>
</reference>
<feature type="chain" id="PRO_5004729495" evidence="1">
    <location>
        <begin position="19"/>
        <end position="88"/>
    </location>
</feature>
<evidence type="ECO:0000256" key="1">
    <source>
        <dbReference type="SAM" id="SignalP"/>
    </source>
</evidence>
<name>V4V0X3_CITCL</name>
<dbReference type="KEGG" id="cic:CICLE_v10003601mg"/>
<dbReference type="Gene3D" id="3.30.360.10">
    <property type="entry name" value="Dihydrodipicolinate Reductase, domain 2"/>
    <property type="match status" value="1"/>
</dbReference>
<dbReference type="Proteomes" id="UP000030687">
    <property type="component" value="Unassembled WGS sequence"/>
</dbReference>
<sequence>MTLVFAVVANGAVSSAQAYTTVCPPTTLGAGSDWLYWPTSIVSYVYPGKNAGEILTALKTFSSKEIYKVNVIGDAVSSNRIPRNVLKL</sequence>
<gene>
    <name evidence="2" type="ORF">CICLE_v10003601mg</name>
</gene>
<keyword evidence="1" id="KW-0732">Signal</keyword>
<dbReference type="EMBL" id="KI536799">
    <property type="protein sequence ID" value="ESR45424.1"/>
    <property type="molecule type" value="Genomic_DNA"/>
</dbReference>
<dbReference type="InParanoid" id="V4V0X3"/>
<dbReference type="Gramene" id="ESR45424">
    <property type="protein sequence ID" value="ESR45424"/>
    <property type="gene ID" value="CICLE_v10003601mg"/>
</dbReference>